<comment type="caution">
    <text evidence="7">The sequence shown here is derived from an EMBL/GenBank/DDBJ whole genome shotgun (WGS) entry which is preliminary data.</text>
</comment>
<evidence type="ECO:0000256" key="5">
    <source>
        <dbReference type="ARBA" id="ARBA00023242"/>
    </source>
</evidence>
<keyword evidence="4" id="KW-0804">Transcription</keyword>
<protein>
    <recommendedName>
        <fullName evidence="6">Xylanolytic transcriptional activator regulatory domain-containing protein</fullName>
    </recommendedName>
</protein>
<evidence type="ECO:0000313" key="8">
    <source>
        <dbReference type="Proteomes" id="UP000244309"/>
    </source>
</evidence>
<evidence type="ECO:0000313" key="7">
    <source>
        <dbReference type="EMBL" id="PVH22261.1"/>
    </source>
</evidence>
<dbReference type="VEuPathDB" id="FungiDB:CXQ85_005288"/>
<reference evidence="7 8" key="1">
    <citation type="submission" date="2017-12" db="EMBL/GenBank/DDBJ databases">
        <title>Genome Sequence of a Multidrug-Resistant Candida haemulonii Isolate from a Patient with Chronic Leg Ulcers in Israel.</title>
        <authorList>
            <person name="Chow N.A."/>
            <person name="Gade L."/>
            <person name="Batra D."/>
            <person name="Rowe L.A."/>
            <person name="Ben-Ami R."/>
            <person name="Loparev V.N."/>
            <person name="Litvintseva A.P."/>
        </authorList>
    </citation>
    <scope>NUCLEOTIDE SEQUENCE [LARGE SCALE GENOMIC DNA]</scope>
    <source>
        <strain evidence="7 8">B11899</strain>
    </source>
</reference>
<gene>
    <name evidence="7" type="ORF">CXQ85_005288</name>
</gene>
<dbReference type="RefSeq" id="XP_025343201.1">
    <property type="nucleotide sequence ID" value="XM_025488885.1"/>
</dbReference>
<dbReference type="AlphaFoldDB" id="A0A2V1AZE9"/>
<feature type="domain" description="Xylanolytic transcriptional activator regulatory" evidence="6">
    <location>
        <begin position="79"/>
        <end position="280"/>
    </location>
</feature>
<dbReference type="Pfam" id="PF04082">
    <property type="entry name" value="Fungal_trans"/>
    <property type="match status" value="1"/>
</dbReference>
<dbReference type="STRING" id="45357.A0A2V1AZE9"/>
<keyword evidence="3" id="KW-0238">DNA-binding</keyword>
<evidence type="ECO:0000256" key="2">
    <source>
        <dbReference type="ARBA" id="ARBA00023015"/>
    </source>
</evidence>
<dbReference type="OrthoDB" id="5121955at2759"/>
<evidence type="ECO:0000256" key="4">
    <source>
        <dbReference type="ARBA" id="ARBA00023163"/>
    </source>
</evidence>
<keyword evidence="2" id="KW-0805">Transcription regulation</keyword>
<dbReference type="GO" id="GO:0008270">
    <property type="term" value="F:zinc ion binding"/>
    <property type="evidence" value="ECO:0007669"/>
    <property type="project" value="InterPro"/>
</dbReference>
<evidence type="ECO:0000256" key="1">
    <source>
        <dbReference type="ARBA" id="ARBA00022833"/>
    </source>
</evidence>
<evidence type="ECO:0000256" key="3">
    <source>
        <dbReference type="ARBA" id="ARBA00023125"/>
    </source>
</evidence>
<dbReference type="GO" id="GO:0006351">
    <property type="term" value="P:DNA-templated transcription"/>
    <property type="evidence" value="ECO:0007669"/>
    <property type="project" value="InterPro"/>
</dbReference>
<evidence type="ECO:0000259" key="6">
    <source>
        <dbReference type="Pfam" id="PF04082"/>
    </source>
</evidence>
<dbReference type="Proteomes" id="UP000244309">
    <property type="component" value="Unassembled WGS sequence"/>
</dbReference>
<organism evidence="7 8">
    <name type="scientific">Candidozyma haemuli</name>
    <dbReference type="NCBI Taxonomy" id="45357"/>
    <lineage>
        <taxon>Eukaryota</taxon>
        <taxon>Fungi</taxon>
        <taxon>Dikarya</taxon>
        <taxon>Ascomycota</taxon>
        <taxon>Saccharomycotina</taxon>
        <taxon>Pichiomycetes</taxon>
        <taxon>Metschnikowiaceae</taxon>
        <taxon>Candidozyma</taxon>
    </lineage>
</organism>
<dbReference type="EMBL" id="PKFO01000007">
    <property type="protein sequence ID" value="PVH22261.1"/>
    <property type="molecule type" value="Genomic_DNA"/>
</dbReference>
<proteinExistence type="predicted"/>
<dbReference type="InterPro" id="IPR007219">
    <property type="entry name" value="XnlR_reg_dom"/>
</dbReference>
<accession>A0A2V1AZE9</accession>
<dbReference type="GeneID" id="37010618"/>
<name>A0A2V1AZE9_9ASCO</name>
<keyword evidence="1" id="KW-0862">Zinc</keyword>
<keyword evidence="5" id="KW-0539">Nucleus</keyword>
<dbReference type="PANTHER" id="PTHR47171">
    <property type="entry name" value="FARA-RELATED"/>
    <property type="match status" value="1"/>
</dbReference>
<dbReference type="PANTHER" id="PTHR47171:SF6">
    <property type="entry name" value="SPECIFIC TRANSCRIPTION FACTOR, PUTATIVE (AFU_ORTHOLOGUE AFUA_2G06130)-RELATED"/>
    <property type="match status" value="1"/>
</dbReference>
<sequence>MFRDRDQRKPQFVCATQPLASFLSKDSVLCFDGDAYGLYYPWRGEAKSAVRVNPNLDKYLESENAFALPSIAEQKRLVGLFFDHLYPFYPVVDRSMRDDFKDQPLILLNSIFLAATRFDKSIPREYLRERLAVLYNRCKLLELVETNKVVLIQAYVLLSSHEEGMEGDTSSKEFVAKACNLCGELAITNMGHSEEAVRFPFPKGDQTFQRALVKRLLWTTFCCDRQVSATSGREMIFNVHDFFVERLSINDFEEGPEGEKDFTLFNAWFELCLLIDRIQSALYRPPPNRSDDSELQKDLEDWTAPDIPNDPEKTCFLKVTHAYLCLLYLRKGIDSVALSLHNTALNIAFDKELETTIDQMHRTSSLVLDILDKSPILHHIVMVHAVLHVVALLQLELNTHHGTESEKTSFKDYYDQMIKRCLERLQSFKDYWWFAGSALKLCQVITE</sequence>
<dbReference type="GO" id="GO:0003677">
    <property type="term" value="F:DNA binding"/>
    <property type="evidence" value="ECO:0007669"/>
    <property type="project" value="UniProtKB-KW"/>
</dbReference>
<dbReference type="InterPro" id="IPR052073">
    <property type="entry name" value="Amide_Lactam_Regulators"/>
</dbReference>
<keyword evidence="8" id="KW-1185">Reference proteome</keyword>
<dbReference type="CDD" id="cd12148">
    <property type="entry name" value="fungal_TF_MHR"/>
    <property type="match status" value="1"/>
</dbReference>